<dbReference type="GO" id="GO:0000122">
    <property type="term" value="P:negative regulation of transcription by RNA polymerase II"/>
    <property type="evidence" value="ECO:0007669"/>
    <property type="project" value="TreeGrafter"/>
</dbReference>
<keyword evidence="2" id="KW-0678">Repressor</keyword>
<comment type="subcellular location">
    <subcellularLocation>
        <location evidence="1">Nucleus</location>
    </subcellularLocation>
</comment>
<evidence type="ECO:0000259" key="8">
    <source>
        <dbReference type="PROSITE" id="PS51293"/>
    </source>
</evidence>
<dbReference type="InterPro" id="IPR040138">
    <property type="entry name" value="MIER/MTA"/>
</dbReference>
<organism evidence="9 10">
    <name type="scientific">Steinernema hermaphroditum</name>
    <dbReference type="NCBI Taxonomy" id="289476"/>
    <lineage>
        <taxon>Eukaryota</taxon>
        <taxon>Metazoa</taxon>
        <taxon>Ecdysozoa</taxon>
        <taxon>Nematoda</taxon>
        <taxon>Chromadorea</taxon>
        <taxon>Rhabditida</taxon>
        <taxon>Tylenchina</taxon>
        <taxon>Panagrolaimomorpha</taxon>
        <taxon>Strongyloidoidea</taxon>
        <taxon>Steinernematidae</taxon>
        <taxon>Steinernema</taxon>
    </lineage>
</organism>
<dbReference type="Proteomes" id="UP001175271">
    <property type="component" value="Unassembled WGS sequence"/>
</dbReference>
<accession>A0AA39HNT2</accession>
<protein>
    <recommendedName>
        <fullName evidence="8">SANT domain-containing protein</fullName>
    </recommendedName>
</protein>
<dbReference type="InterPro" id="IPR001005">
    <property type="entry name" value="SANT/Myb"/>
</dbReference>
<evidence type="ECO:0000256" key="6">
    <source>
        <dbReference type="ARBA" id="ARBA00023125"/>
    </source>
</evidence>
<evidence type="ECO:0000313" key="9">
    <source>
        <dbReference type="EMBL" id="KAK0409315.1"/>
    </source>
</evidence>
<evidence type="ECO:0000256" key="3">
    <source>
        <dbReference type="ARBA" id="ARBA00022723"/>
    </source>
</evidence>
<dbReference type="InterPro" id="IPR009057">
    <property type="entry name" value="Homeodomain-like_sf"/>
</dbReference>
<evidence type="ECO:0000256" key="5">
    <source>
        <dbReference type="ARBA" id="ARBA00022833"/>
    </source>
</evidence>
<gene>
    <name evidence="9" type="ORF">QR680_004471</name>
</gene>
<feature type="domain" description="SANT" evidence="8">
    <location>
        <begin position="99"/>
        <end position="146"/>
    </location>
</feature>
<keyword evidence="3" id="KW-0479">Metal-binding</keyword>
<dbReference type="GO" id="GO:0005654">
    <property type="term" value="C:nucleoplasm"/>
    <property type="evidence" value="ECO:0007669"/>
    <property type="project" value="TreeGrafter"/>
</dbReference>
<sequence>METPNTEDEYIAPRIGSSFQADLPDLGSPYSTSRCQALWIPKKNDEKFKFDLTCLLVRMKNENVGEEDVLRAVLETNHDIEKVTLKKNSPNENDPHAFWTVEQIELFEDGLRENRKNFCAIRKKSFPNREVGDLVDFYYRWKTTPRYKAFKERRAAEKKNRFFGFDLHEPLVKDVSGP</sequence>
<dbReference type="GO" id="GO:0003677">
    <property type="term" value="F:DNA binding"/>
    <property type="evidence" value="ECO:0007669"/>
    <property type="project" value="UniProtKB-KW"/>
</dbReference>
<evidence type="ECO:0000313" key="10">
    <source>
        <dbReference type="Proteomes" id="UP001175271"/>
    </source>
</evidence>
<dbReference type="EMBL" id="JAUCMV010000003">
    <property type="protein sequence ID" value="KAK0409315.1"/>
    <property type="molecule type" value="Genomic_DNA"/>
</dbReference>
<dbReference type="GO" id="GO:0008270">
    <property type="term" value="F:zinc ion binding"/>
    <property type="evidence" value="ECO:0007669"/>
    <property type="project" value="UniProtKB-KW"/>
</dbReference>
<proteinExistence type="predicted"/>
<dbReference type="AlphaFoldDB" id="A0AA39HNT2"/>
<dbReference type="InterPro" id="IPR017884">
    <property type="entry name" value="SANT_dom"/>
</dbReference>
<evidence type="ECO:0000256" key="1">
    <source>
        <dbReference type="ARBA" id="ARBA00004123"/>
    </source>
</evidence>
<dbReference type="SMART" id="SM00717">
    <property type="entry name" value="SANT"/>
    <property type="match status" value="1"/>
</dbReference>
<keyword evidence="5" id="KW-0862">Zinc</keyword>
<keyword evidence="4" id="KW-0863">Zinc-finger</keyword>
<dbReference type="PROSITE" id="PS51293">
    <property type="entry name" value="SANT"/>
    <property type="match status" value="1"/>
</dbReference>
<dbReference type="SUPFAM" id="SSF46689">
    <property type="entry name" value="Homeodomain-like"/>
    <property type="match status" value="1"/>
</dbReference>
<dbReference type="PANTHER" id="PTHR10865">
    <property type="entry name" value="METASTASIS-ASSOCIATED PROTEIN AND MESODERM INDUCTION EARLY RESPONSE PROTEIN"/>
    <property type="match status" value="1"/>
</dbReference>
<evidence type="ECO:0000256" key="4">
    <source>
        <dbReference type="ARBA" id="ARBA00022771"/>
    </source>
</evidence>
<keyword evidence="10" id="KW-1185">Reference proteome</keyword>
<dbReference type="GO" id="GO:0003714">
    <property type="term" value="F:transcription corepressor activity"/>
    <property type="evidence" value="ECO:0007669"/>
    <property type="project" value="TreeGrafter"/>
</dbReference>
<dbReference type="GO" id="GO:0042826">
    <property type="term" value="F:histone deacetylase binding"/>
    <property type="evidence" value="ECO:0007669"/>
    <property type="project" value="TreeGrafter"/>
</dbReference>
<evidence type="ECO:0000256" key="7">
    <source>
        <dbReference type="ARBA" id="ARBA00023242"/>
    </source>
</evidence>
<comment type="caution">
    <text evidence="9">The sequence shown here is derived from an EMBL/GenBank/DDBJ whole genome shotgun (WGS) entry which is preliminary data.</text>
</comment>
<keyword evidence="6" id="KW-0238">DNA-binding</keyword>
<evidence type="ECO:0000256" key="2">
    <source>
        <dbReference type="ARBA" id="ARBA00022491"/>
    </source>
</evidence>
<dbReference type="Gene3D" id="1.10.10.60">
    <property type="entry name" value="Homeodomain-like"/>
    <property type="match status" value="1"/>
</dbReference>
<name>A0AA39HNT2_9BILA</name>
<reference evidence="9" key="1">
    <citation type="submission" date="2023-06" db="EMBL/GenBank/DDBJ databases">
        <title>Genomic analysis of the entomopathogenic nematode Steinernema hermaphroditum.</title>
        <authorList>
            <person name="Schwarz E.M."/>
            <person name="Heppert J.K."/>
            <person name="Baniya A."/>
            <person name="Schwartz H.T."/>
            <person name="Tan C.-H."/>
            <person name="Antoshechkin I."/>
            <person name="Sternberg P.W."/>
            <person name="Goodrich-Blair H."/>
            <person name="Dillman A.R."/>
        </authorList>
    </citation>
    <scope>NUCLEOTIDE SEQUENCE</scope>
    <source>
        <strain evidence="9">PS9179</strain>
        <tissue evidence="9">Whole animal</tissue>
    </source>
</reference>
<keyword evidence="7" id="KW-0539">Nucleus</keyword>
<dbReference type="FunFam" id="1.10.10.60:FF:000012">
    <property type="entry name" value="Metastasis-associated 1 family, member 3"/>
    <property type="match status" value="1"/>
</dbReference>
<dbReference type="PANTHER" id="PTHR10865:SF28">
    <property type="entry name" value="ELM2 DOMAIN-CONTAINING PROTEIN"/>
    <property type="match status" value="1"/>
</dbReference>